<protein>
    <submittedName>
        <fullName evidence="1">Uncharacterized protein</fullName>
    </submittedName>
</protein>
<dbReference type="Proteomes" id="UP001218218">
    <property type="component" value="Unassembled WGS sequence"/>
</dbReference>
<sequence length="239" mass="26269">MGATTRGRELLLPTVQWAENGALAQGRPHCILMAFRPKPVLRLLSTPGHTWTLADPAKVYSRLDHVIHNLTLDHVEPYSDPWETRGSRVSGAVSHEPFDLIDADKMGNGSLYWSQVLRKVATEGCSLLRDSAHLERGQLLRADPAEASQPISAKACQIWTQVAPEAVKMQCLGQMQPTLVWTAGVDAPKCVALNNELVRGVMDYCTGFFMSWGNQSILVQPRLDASYEVVEDSSVGFTG</sequence>
<keyword evidence="2" id="KW-1185">Reference proteome</keyword>
<gene>
    <name evidence="1" type="ORF">DFH08DRAFT_806285</name>
</gene>
<evidence type="ECO:0000313" key="2">
    <source>
        <dbReference type="Proteomes" id="UP001218218"/>
    </source>
</evidence>
<proteinExistence type="predicted"/>
<comment type="caution">
    <text evidence="1">The sequence shown here is derived from an EMBL/GenBank/DDBJ whole genome shotgun (WGS) entry which is preliminary data.</text>
</comment>
<name>A0AAD7A8W9_9AGAR</name>
<dbReference type="EMBL" id="JARIHO010000013">
    <property type="protein sequence ID" value="KAJ7351566.1"/>
    <property type="molecule type" value="Genomic_DNA"/>
</dbReference>
<accession>A0AAD7A8W9</accession>
<evidence type="ECO:0000313" key="1">
    <source>
        <dbReference type="EMBL" id="KAJ7351566.1"/>
    </source>
</evidence>
<organism evidence="1 2">
    <name type="scientific">Mycena albidolilacea</name>
    <dbReference type="NCBI Taxonomy" id="1033008"/>
    <lineage>
        <taxon>Eukaryota</taxon>
        <taxon>Fungi</taxon>
        <taxon>Dikarya</taxon>
        <taxon>Basidiomycota</taxon>
        <taxon>Agaricomycotina</taxon>
        <taxon>Agaricomycetes</taxon>
        <taxon>Agaricomycetidae</taxon>
        <taxon>Agaricales</taxon>
        <taxon>Marasmiineae</taxon>
        <taxon>Mycenaceae</taxon>
        <taxon>Mycena</taxon>
    </lineage>
</organism>
<reference evidence="1" key="1">
    <citation type="submission" date="2023-03" db="EMBL/GenBank/DDBJ databases">
        <title>Massive genome expansion in bonnet fungi (Mycena s.s.) driven by repeated elements and novel gene families across ecological guilds.</title>
        <authorList>
            <consortium name="Lawrence Berkeley National Laboratory"/>
            <person name="Harder C.B."/>
            <person name="Miyauchi S."/>
            <person name="Viragh M."/>
            <person name="Kuo A."/>
            <person name="Thoen E."/>
            <person name="Andreopoulos B."/>
            <person name="Lu D."/>
            <person name="Skrede I."/>
            <person name="Drula E."/>
            <person name="Henrissat B."/>
            <person name="Morin E."/>
            <person name="Kohler A."/>
            <person name="Barry K."/>
            <person name="LaButti K."/>
            <person name="Morin E."/>
            <person name="Salamov A."/>
            <person name="Lipzen A."/>
            <person name="Mereny Z."/>
            <person name="Hegedus B."/>
            <person name="Baldrian P."/>
            <person name="Stursova M."/>
            <person name="Weitz H."/>
            <person name="Taylor A."/>
            <person name="Grigoriev I.V."/>
            <person name="Nagy L.G."/>
            <person name="Martin F."/>
            <person name="Kauserud H."/>
        </authorList>
    </citation>
    <scope>NUCLEOTIDE SEQUENCE</scope>
    <source>
        <strain evidence="1">CBHHK002</strain>
    </source>
</reference>
<dbReference type="AlphaFoldDB" id="A0AAD7A8W9"/>